<evidence type="ECO:0000313" key="2">
    <source>
        <dbReference type="Proteomes" id="UP000051530"/>
    </source>
</evidence>
<feature type="non-terminal residue" evidence="1">
    <location>
        <position position="188"/>
    </location>
</feature>
<evidence type="ECO:0000313" key="1">
    <source>
        <dbReference type="EMBL" id="KRH91796.1"/>
    </source>
</evidence>
<name>A0A0R0LXP4_9MICR</name>
<reference evidence="1 2" key="1">
    <citation type="submission" date="2015-07" db="EMBL/GenBank/DDBJ databases">
        <title>The genome of Pseudoloma neurophilia, a relevant intracellular parasite of the zebrafish.</title>
        <authorList>
            <person name="Ndikumana S."/>
            <person name="Pelin A."/>
            <person name="Sanders J."/>
            <person name="Corradi N."/>
        </authorList>
    </citation>
    <scope>NUCLEOTIDE SEQUENCE [LARGE SCALE GENOMIC DNA]</scope>
    <source>
        <strain evidence="1 2">MK1</strain>
    </source>
</reference>
<sequence length="188" mass="22201">GIKMKNNYSETHQYFIDLDISAIDRQSIERVIDNIAPFVTRLANCKSTVDKLKIVLSKSSTNDLIKLTKNISIDKMIFNGCGSRILEIFIERFTNDNLILQIKNDFLDSLYRYFNSNLKMVLNDCYSTHVLRKLFEHFHINLKLTYIDFESEHVLNTIITYLKVQNNRECQRICCLTHKKKDEEHKED</sequence>
<comment type="caution">
    <text evidence="1">The sequence shown here is derived from an EMBL/GenBank/DDBJ whole genome shotgun (WGS) entry which is preliminary data.</text>
</comment>
<protein>
    <submittedName>
        <fullName evidence="1">Putative Armadillo-type fold, Pumilio RNA-binding repeat protein</fullName>
    </submittedName>
</protein>
<gene>
    <name evidence="1" type="ORF">M153_246160003</name>
</gene>
<proteinExistence type="predicted"/>
<dbReference type="SUPFAM" id="SSF48371">
    <property type="entry name" value="ARM repeat"/>
    <property type="match status" value="1"/>
</dbReference>
<organism evidence="1 2">
    <name type="scientific">Pseudoloma neurophilia</name>
    <dbReference type="NCBI Taxonomy" id="146866"/>
    <lineage>
        <taxon>Eukaryota</taxon>
        <taxon>Fungi</taxon>
        <taxon>Fungi incertae sedis</taxon>
        <taxon>Microsporidia</taxon>
        <taxon>Pseudoloma</taxon>
    </lineage>
</organism>
<feature type="non-terminal residue" evidence="1">
    <location>
        <position position="1"/>
    </location>
</feature>
<dbReference type="EMBL" id="LGUB01001517">
    <property type="protein sequence ID" value="KRH91796.1"/>
    <property type="molecule type" value="Genomic_DNA"/>
</dbReference>
<keyword evidence="2" id="KW-1185">Reference proteome</keyword>
<accession>A0A0R0LXP4</accession>
<dbReference type="Proteomes" id="UP000051530">
    <property type="component" value="Unassembled WGS sequence"/>
</dbReference>
<dbReference type="VEuPathDB" id="MicrosporidiaDB:M153_246160003"/>
<dbReference type="InterPro" id="IPR016024">
    <property type="entry name" value="ARM-type_fold"/>
</dbReference>
<dbReference type="AlphaFoldDB" id="A0A0R0LXP4"/>